<dbReference type="CDD" id="cd06170">
    <property type="entry name" value="LuxR_C_like"/>
    <property type="match status" value="1"/>
</dbReference>
<keyword evidence="1 3" id="KW-0597">Phosphoprotein</keyword>
<feature type="domain" description="Response regulatory" evidence="5">
    <location>
        <begin position="3"/>
        <end position="119"/>
    </location>
</feature>
<evidence type="ECO:0000256" key="1">
    <source>
        <dbReference type="ARBA" id="ARBA00022553"/>
    </source>
</evidence>
<dbReference type="Pfam" id="PF00072">
    <property type="entry name" value="Response_reg"/>
    <property type="match status" value="1"/>
</dbReference>
<proteinExistence type="predicted"/>
<dbReference type="InterPro" id="IPR058245">
    <property type="entry name" value="NreC/VraR/RcsB-like_REC"/>
</dbReference>
<dbReference type="GO" id="GO:0006355">
    <property type="term" value="P:regulation of DNA-templated transcription"/>
    <property type="evidence" value="ECO:0007669"/>
    <property type="project" value="InterPro"/>
</dbReference>
<feature type="domain" description="HTH luxR-type" evidence="4">
    <location>
        <begin position="141"/>
        <end position="206"/>
    </location>
</feature>
<dbReference type="RefSeq" id="WP_160129138.1">
    <property type="nucleotide sequence ID" value="NZ_CP019288.1"/>
</dbReference>
<dbReference type="EMBL" id="CP019288">
    <property type="protein sequence ID" value="QHI36434.1"/>
    <property type="molecule type" value="Genomic_DNA"/>
</dbReference>
<dbReference type="AlphaFoldDB" id="A0A7L4ZKI0"/>
<dbReference type="SUPFAM" id="SSF52172">
    <property type="entry name" value="CheY-like"/>
    <property type="match status" value="1"/>
</dbReference>
<organism evidence="6 7">
    <name type="scientific">Kordia antarctica</name>
    <dbReference type="NCBI Taxonomy" id="1218801"/>
    <lineage>
        <taxon>Bacteria</taxon>
        <taxon>Pseudomonadati</taxon>
        <taxon>Bacteroidota</taxon>
        <taxon>Flavobacteriia</taxon>
        <taxon>Flavobacteriales</taxon>
        <taxon>Flavobacteriaceae</taxon>
        <taxon>Kordia</taxon>
    </lineage>
</organism>
<evidence type="ECO:0000259" key="4">
    <source>
        <dbReference type="PROSITE" id="PS50043"/>
    </source>
</evidence>
<evidence type="ECO:0000256" key="2">
    <source>
        <dbReference type="ARBA" id="ARBA00023125"/>
    </source>
</evidence>
<dbReference type="InterPro" id="IPR001789">
    <property type="entry name" value="Sig_transdc_resp-reg_receiver"/>
</dbReference>
<reference evidence="6 7" key="1">
    <citation type="journal article" date="2013" name="Int. J. Syst. Evol. Microbiol.">
        <title>Kordia antarctica sp. nov., isolated from Antarctic seawater.</title>
        <authorList>
            <person name="Baek K."/>
            <person name="Choi A."/>
            <person name="Kang I."/>
            <person name="Lee K."/>
            <person name="Cho J.C."/>
        </authorList>
    </citation>
    <scope>NUCLEOTIDE SEQUENCE [LARGE SCALE GENOMIC DNA]</scope>
    <source>
        <strain evidence="6 7">IMCC3317</strain>
    </source>
</reference>
<dbReference type="PRINTS" id="PR00038">
    <property type="entry name" value="HTHLUXR"/>
</dbReference>
<evidence type="ECO:0000313" key="7">
    <source>
        <dbReference type="Proteomes" id="UP000464657"/>
    </source>
</evidence>
<accession>A0A7L4ZKI0</accession>
<sequence length="208" mass="23326">MIKIIIADDHEIVVDGLISLINEEDGITVIGQANNGKDVIPLLQNNDIDVAVLDINMPKMDGVELTNYIRSEFPKVKILILTMYKDVKFIRRILEVGAHGYILKNKGKEELVTAIKTIYDDGEYLGDDVKNALIAGLRSKNVHGEVRLTQREKEILKFIGKGLSTPDIAEKLSRAQSTINSHRKNLIEKTGVKNSKELIIYARENGYN</sequence>
<feature type="modified residue" description="4-aspartylphosphate" evidence="3">
    <location>
        <position position="54"/>
    </location>
</feature>
<evidence type="ECO:0000256" key="3">
    <source>
        <dbReference type="PROSITE-ProRule" id="PRU00169"/>
    </source>
</evidence>
<dbReference type="SMART" id="SM00421">
    <property type="entry name" value="HTH_LUXR"/>
    <property type="match status" value="1"/>
</dbReference>
<dbReference type="InterPro" id="IPR039420">
    <property type="entry name" value="WalR-like"/>
</dbReference>
<keyword evidence="7" id="KW-1185">Reference proteome</keyword>
<dbReference type="InterPro" id="IPR016032">
    <property type="entry name" value="Sig_transdc_resp-reg_C-effctor"/>
</dbReference>
<name>A0A7L4ZKI0_9FLAO</name>
<dbReference type="KEGG" id="kan:IMCC3317_17970"/>
<dbReference type="PROSITE" id="PS50043">
    <property type="entry name" value="HTH_LUXR_2"/>
    <property type="match status" value="1"/>
</dbReference>
<dbReference type="PANTHER" id="PTHR43214:SF17">
    <property type="entry name" value="TRANSCRIPTIONAL REGULATORY PROTEIN RCSB"/>
    <property type="match status" value="1"/>
</dbReference>
<dbReference type="PANTHER" id="PTHR43214">
    <property type="entry name" value="TWO-COMPONENT RESPONSE REGULATOR"/>
    <property type="match status" value="1"/>
</dbReference>
<dbReference type="Pfam" id="PF00196">
    <property type="entry name" value="GerE"/>
    <property type="match status" value="1"/>
</dbReference>
<evidence type="ECO:0000313" key="6">
    <source>
        <dbReference type="EMBL" id="QHI36434.1"/>
    </source>
</evidence>
<dbReference type="Proteomes" id="UP000464657">
    <property type="component" value="Chromosome"/>
</dbReference>
<evidence type="ECO:0000259" key="5">
    <source>
        <dbReference type="PROSITE" id="PS50110"/>
    </source>
</evidence>
<keyword evidence="2" id="KW-0238">DNA-binding</keyword>
<dbReference type="InterPro" id="IPR011006">
    <property type="entry name" value="CheY-like_superfamily"/>
</dbReference>
<dbReference type="InterPro" id="IPR000792">
    <property type="entry name" value="Tscrpt_reg_LuxR_C"/>
</dbReference>
<dbReference type="CDD" id="cd17535">
    <property type="entry name" value="REC_NarL-like"/>
    <property type="match status" value="1"/>
</dbReference>
<dbReference type="SUPFAM" id="SSF46894">
    <property type="entry name" value="C-terminal effector domain of the bipartite response regulators"/>
    <property type="match status" value="1"/>
</dbReference>
<dbReference type="PROSITE" id="PS50110">
    <property type="entry name" value="RESPONSE_REGULATORY"/>
    <property type="match status" value="1"/>
</dbReference>
<protein>
    <submittedName>
        <fullName evidence="6">Oxygen regulatory protein NreC</fullName>
    </submittedName>
</protein>
<dbReference type="GO" id="GO:0003677">
    <property type="term" value="F:DNA binding"/>
    <property type="evidence" value="ECO:0007669"/>
    <property type="project" value="UniProtKB-KW"/>
</dbReference>
<dbReference type="GO" id="GO:0000160">
    <property type="term" value="P:phosphorelay signal transduction system"/>
    <property type="evidence" value="ECO:0007669"/>
    <property type="project" value="InterPro"/>
</dbReference>
<dbReference type="Gene3D" id="3.40.50.2300">
    <property type="match status" value="1"/>
</dbReference>
<gene>
    <name evidence="6" type="primary">nreC_7</name>
    <name evidence="6" type="ORF">IMCC3317_17970</name>
</gene>
<dbReference type="PROSITE" id="PS00622">
    <property type="entry name" value="HTH_LUXR_1"/>
    <property type="match status" value="1"/>
</dbReference>
<dbReference type="OrthoDB" id="9797341at2"/>
<dbReference type="SMART" id="SM00448">
    <property type="entry name" value="REC"/>
    <property type="match status" value="1"/>
</dbReference>